<reference evidence="1" key="1">
    <citation type="submission" date="2014-11" db="EMBL/GenBank/DDBJ databases">
        <authorList>
            <person name="Amaro Gonzalez C."/>
        </authorList>
    </citation>
    <scope>NUCLEOTIDE SEQUENCE</scope>
</reference>
<reference evidence="1" key="2">
    <citation type="journal article" date="2015" name="Fish Shellfish Immunol.">
        <title>Early steps in the European eel (Anguilla anguilla)-Vibrio vulnificus interaction in the gills: Role of the RtxA13 toxin.</title>
        <authorList>
            <person name="Callol A."/>
            <person name="Pajuelo D."/>
            <person name="Ebbesson L."/>
            <person name="Teles M."/>
            <person name="MacKenzie S."/>
            <person name="Amaro C."/>
        </authorList>
    </citation>
    <scope>NUCLEOTIDE SEQUENCE</scope>
</reference>
<protein>
    <submittedName>
        <fullName evidence="1">Uncharacterized protein</fullName>
    </submittedName>
</protein>
<proteinExistence type="predicted"/>
<dbReference type="EMBL" id="GBXM01031396">
    <property type="protein sequence ID" value="JAH77181.1"/>
    <property type="molecule type" value="Transcribed_RNA"/>
</dbReference>
<dbReference type="AlphaFoldDB" id="A0A0E9VGN2"/>
<organism evidence="1">
    <name type="scientific">Anguilla anguilla</name>
    <name type="common">European freshwater eel</name>
    <name type="synonym">Muraena anguilla</name>
    <dbReference type="NCBI Taxonomy" id="7936"/>
    <lineage>
        <taxon>Eukaryota</taxon>
        <taxon>Metazoa</taxon>
        <taxon>Chordata</taxon>
        <taxon>Craniata</taxon>
        <taxon>Vertebrata</taxon>
        <taxon>Euteleostomi</taxon>
        <taxon>Actinopterygii</taxon>
        <taxon>Neopterygii</taxon>
        <taxon>Teleostei</taxon>
        <taxon>Anguilliformes</taxon>
        <taxon>Anguillidae</taxon>
        <taxon>Anguilla</taxon>
    </lineage>
</organism>
<name>A0A0E9VGN2_ANGAN</name>
<sequence>MKSMKAIRQTIKTVCNESGFQGLCGLVLQSE</sequence>
<evidence type="ECO:0000313" key="1">
    <source>
        <dbReference type="EMBL" id="JAH77181.1"/>
    </source>
</evidence>
<accession>A0A0E9VGN2</accession>